<keyword evidence="1" id="KW-1133">Transmembrane helix</keyword>
<dbReference type="EMBL" id="CP050063">
    <property type="protein sequence ID" value="QIP13486.1"/>
    <property type="molecule type" value="Genomic_DNA"/>
</dbReference>
<dbReference type="PROSITE" id="PS51257">
    <property type="entry name" value="PROKAR_LIPOPROTEIN"/>
    <property type="match status" value="1"/>
</dbReference>
<dbReference type="AlphaFoldDB" id="A0A6G9AMC4"/>
<keyword evidence="3" id="KW-1185">Reference proteome</keyword>
<keyword evidence="1" id="KW-0472">Membrane</keyword>
<accession>A0A6G9AMC4</accession>
<organism evidence="2 3">
    <name type="scientific">Spirosoma aureum</name>
    <dbReference type="NCBI Taxonomy" id="2692134"/>
    <lineage>
        <taxon>Bacteria</taxon>
        <taxon>Pseudomonadati</taxon>
        <taxon>Bacteroidota</taxon>
        <taxon>Cytophagia</taxon>
        <taxon>Cytophagales</taxon>
        <taxon>Cytophagaceae</taxon>
        <taxon>Spirosoma</taxon>
    </lineage>
</organism>
<gene>
    <name evidence="2" type="ORF">G8759_13040</name>
</gene>
<evidence type="ECO:0000256" key="1">
    <source>
        <dbReference type="SAM" id="Phobius"/>
    </source>
</evidence>
<keyword evidence="1" id="KW-0812">Transmembrane</keyword>
<dbReference type="RefSeq" id="WP_167208599.1">
    <property type="nucleotide sequence ID" value="NZ_CP050063.1"/>
</dbReference>
<evidence type="ECO:0000313" key="2">
    <source>
        <dbReference type="EMBL" id="QIP13486.1"/>
    </source>
</evidence>
<feature type="transmembrane region" description="Helical" evidence="1">
    <location>
        <begin position="27"/>
        <end position="51"/>
    </location>
</feature>
<proteinExistence type="predicted"/>
<dbReference type="Proteomes" id="UP000501802">
    <property type="component" value="Chromosome"/>
</dbReference>
<reference evidence="2 3" key="1">
    <citation type="submission" date="2020-03" db="EMBL/GenBank/DDBJ databases">
        <authorList>
            <person name="Kim M.K."/>
        </authorList>
    </citation>
    <scope>NUCLEOTIDE SEQUENCE [LARGE SCALE GENOMIC DNA]</scope>
    <source>
        <strain evidence="2 3">BT328</strain>
    </source>
</reference>
<protein>
    <submittedName>
        <fullName evidence="2">Uncharacterized protein</fullName>
    </submittedName>
</protein>
<evidence type="ECO:0000313" key="3">
    <source>
        <dbReference type="Proteomes" id="UP000501802"/>
    </source>
</evidence>
<dbReference type="KEGG" id="spib:G8759_13040"/>
<sequence length="60" mass="6096">MSADKKEVQKGEIDLTIVLATGVGAGMLGSCAGILGGTIGMILGAIIGYWAQTCVRKPQC</sequence>
<name>A0A6G9AMC4_9BACT</name>